<name>A0ABQ5YSA0_9BURK</name>
<sequence>MKAAFIGLGSMGLPMAENLLKAGVDLTVWNRTKSRADGLIAQGARWADSPSQAAQGQQIVITMVSKDSVLEEVTLGEHGFASVLSNDAVHVSMSTVAAETSEKLRAAHQARGAHYLAAPVFGRPDAAAAKMLFILSAGPAAARELAAPYLAAMGQKTFELGDEPRLANVIKLCGNFMIMGLIESMGEALTLCEKNGMPRQLFIDILSQSIFPAPIVANYGKQIAEQGYEPARFKLELGLKDANLVLQTAAEAGMAMPLAQLMQARFQTAVANGRGEWDWTGAAYNISADAGIKP</sequence>
<reference evidence="6" key="1">
    <citation type="journal article" date="2019" name="Int. J. Syst. Evol. Microbiol.">
        <title>The Global Catalogue of Microorganisms (GCM) 10K type strain sequencing project: providing services to taxonomists for standard genome sequencing and annotation.</title>
        <authorList>
            <consortium name="The Broad Institute Genomics Platform"/>
            <consortium name="The Broad Institute Genome Sequencing Center for Infectious Disease"/>
            <person name="Wu L."/>
            <person name="Ma J."/>
        </authorList>
    </citation>
    <scope>NUCLEOTIDE SEQUENCE [LARGE SCALE GENOMIC DNA]</scope>
    <source>
        <strain evidence="6">NBRC 105857</strain>
    </source>
</reference>
<dbReference type="Proteomes" id="UP001156664">
    <property type="component" value="Unassembled WGS sequence"/>
</dbReference>
<dbReference type="SUPFAM" id="SSF48179">
    <property type="entry name" value="6-phosphogluconate dehydrogenase C-terminal domain-like"/>
    <property type="match status" value="1"/>
</dbReference>
<dbReference type="InterPro" id="IPR008927">
    <property type="entry name" value="6-PGluconate_DH-like_C_sf"/>
</dbReference>
<comment type="caution">
    <text evidence="5">The sequence shown here is derived from an EMBL/GenBank/DDBJ whole genome shotgun (WGS) entry which is preliminary data.</text>
</comment>
<evidence type="ECO:0000256" key="1">
    <source>
        <dbReference type="ARBA" id="ARBA00023002"/>
    </source>
</evidence>
<dbReference type="InterPro" id="IPR029154">
    <property type="entry name" value="HIBADH-like_NADP-bd"/>
</dbReference>
<keyword evidence="2" id="KW-0520">NAD</keyword>
<dbReference type="InterPro" id="IPR036291">
    <property type="entry name" value="NAD(P)-bd_dom_sf"/>
</dbReference>
<dbReference type="PANTHER" id="PTHR43580:SF2">
    <property type="entry name" value="CYTOKINE-LIKE NUCLEAR FACTOR N-PAC"/>
    <property type="match status" value="1"/>
</dbReference>
<evidence type="ECO:0000313" key="5">
    <source>
        <dbReference type="EMBL" id="GLR27504.1"/>
    </source>
</evidence>
<organism evidence="5 6">
    <name type="scientific">Limnobacter litoralis</name>
    <dbReference type="NCBI Taxonomy" id="481366"/>
    <lineage>
        <taxon>Bacteria</taxon>
        <taxon>Pseudomonadati</taxon>
        <taxon>Pseudomonadota</taxon>
        <taxon>Betaproteobacteria</taxon>
        <taxon>Burkholderiales</taxon>
        <taxon>Burkholderiaceae</taxon>
        <taxon>Limnobacter</taxon>
    </lineage>
</organism>
<dbReference type="Gene3D" id="3.40.50.720">
    <property type="entry name" value="NAD(P)-binding Rossmann-like Domain"/>
    <property type="match status" value="1"/>
</dbReference>
<dbReference type="InterPro" id="IPR002204">
    <property type="entry name" value="3-OH-isobutyrate_DH-rel_CS"/>
</dbReference>
<dbReference type="InterPro" id="IPR051265">
    <property type="entry name" value="HIBADH-related_NP60_sf"/>
</dbReference>
<dbReference type="RefSeq" id="WP_284282317.1">
    <property type="nucleotide sequence ID" value="NZ_BSOJ01000032.1"/>
</dbReference>
<evidence type="ECO:0000259" key="4">
    <source>
        <dbReference type="Pfam" id="PF14833"/>
    </source>
</evidence>
<dbReference type="PROSITE" id="PS00895">
    <property type="entry name" value="3_HYDROXYISOBUT_DH"/>
    <property type="match status" value="1"/>
</dbReference>
<keyword evidence="6" id="KW-1185">Reference proteome</keyword>
<feature type="domain" description="6-phosphogluconate dehydrogenase NADP-binding" evidence="3">
    <location>
        <begin position="3"/>
        <end position="161"/>
    </location>
</feature>
<evidence type="ECO:0000256" key="2">
    <source>
        <dbReference type="ARBA" id="ARBA00023027"/>
    </source>
</evidence>
<dbReference type="Pfam" id="PF03446">
    <property type="entry name" value="NAD_binding_2"/>
    <property type="match status" value="1"/>
</dbReference>
<dbReference type="SUPFAM" id="SSF51735">
    <property type="entry name" value="NAD(P)-binding Rossmann-fold domains"/>
    <property type="match status" value="1"/>
</dbReference>
<accession>A0ABQ5YSA0</accession>
<proteinExistence type="predicted"/>
<protein>
    <submittedName>
        <fullName evidence="5">Oxidoreductase YfjR</fullName>
    </submittedName>
</protein>
<dbReference type="InterPro" id="IPR015815">
    <property type="entry name" value="HIBADH-related"/>
</dbReference>
<dbReference type="PANTHER" id="PTHR43580">
    <property type="entry name" value="OXIDOREDUCTASE GLYR1-RELATED"/>
    <property type="match status" value="1"/>
</dbReference>
<dbReference type="InterPro" id="IPR006115">
    <property type="entry name" value="6PGDH_NADP-bd"/>
</dbReference>
<dbReference type="InterPro" id="IPR013328">
    <property type="entry name" value="6PGD_dom2"/>
</dbReference>
<dbReference type="EMBL" id="BSOJ01000032">
    <property type="protein sequence ID" value="GLR27504.1"/>
    <property type="molecule type" value="Genomic_DNA"/>
</dbReference>
<evidence type="ECO:0000259" key="3">
    <source>
        <dbReference type="Pfam" id="PF03446"/>
    </source>
</evidence>
<keyword evidence="1" id="KW-0560">Oxidoreductase</keyword>
<gene>
    <name evidence="5" type="primary">yfjR</name>
    <name evidence="5" type="ORF">GCM10007875_25950</name>
</gene>
<feature type="domain" description="3-hydroxyisobutyrate dehydrogenase-like NAD-binding" evidence="4">
    <location>
        <begin position="168"/>
        <end position="281"/>
    </location>
</feature>
<dbReference type="Pfam" id="PF14833">
    <property type="entry name" value="NAD_binding_11"/>
    <property type="match status" value="1"/>
</dbReference>
<evidence type="ECO:0000313" key="6">
    <source>
        <dbReference type="Proteomes" id="UP001156664"/>
    </source>
</evidence>
<dbReference type="Gene3D" id="1.10.1040.10">
    <property type="entry name" value="N-(1-d-carboxylethyl)-l-norvaline Dehydrogenase, domain 2"/>
    <property type="match status" value="1"/>
</dbReference>
<dbReference type="PIRSF" id="PIRSF000103">
    <property type="entry name" value="HIBADH"/>
    <property type="match status" value="1"/>
</dbReference>